<reference evidence="1" key="1">
    <citation type="submission" date="2022-06" db="EMBL/GenBank/DDBJ databases">
        <title>Aeoliella straminimaris, a novel planctomycete from sediments.</title>
        <authorList>
            <person name="Vitorino I.R."/>
            <person name="Lage O.M."/>
        </authorList>
    </citation>
    <scope>NUCLEOTIDE SEQUENCE</scope>
    <source>
        <strain evidence="1">ICT_H6.2</strain>
    </source>
</reference>
<keyword evidence="2" id="KW-1185">Reference proteome</keyword>
<dbReference type="AlphaFoldDB" id="A0A9X2JE08"/>
<accession>A0A9X2JE08</accession>
<name>A0A9X2JE08_9BACT</name>
<comment type="caution">
    <text evidence="1">The sequence shown here is derived from an EMBL/GenBank/DDBJ whole genome shotgun (WGS) entry which is preliminary data.</text>
</comment>
<proteinExistence type="predicted"/>
<dbReference type="RefSeq" id="WP_252850577.1">
    <property type="nucleotide sequence ID" value="NZ_JAMXLR010000004.1"/>
</dbReference>
<gene>
    <name evidence="1" type="ORF">NG895_01010</name>
</gene>
<dbReference type="Proteomes" id="UP001155241">
    <property type="component" value="Unassembled WGS sequence"/>
</dbReference>
<protein>
    <submittedName>
        <fullName evidence="1">Uncharacterized protein</fullName>
    </submittedName>
</protein>
<evidence type="ECO:0000313" key="2">
    <source>
        <dbReference type="Proteomes" id="UP001155241"/>
    </source>
</evidence>
<sequence>MSTPKKSADPDFAFLTVLEDAAAGMLGGLLVVNRRGRPIEFHCTAPIRFSRAEEILFGPTLRPHFYCERIGAALLAKLSTDVALVVVNQLDCWPVAEQTAKPVVLVDPSRVEPVNDSDQRTGGGDSACLDQLDPLQRPEAERLLAELARYVDLSEPFERIEEAIREAGLLVAEDIEHPTDEEHYAEAA</sequence>
<dbReference type="EMBL" id="JAMXLR010000004">
    <property type="protein sequence ID" value="MCO6042475.1"/>
    <property type="molecule type" value="Genomic_DNA"/>
</dbReference>
<evidence type="ECO:0000313" key="1">
    <source>
        <dbReference type="EMBL" id="MCO6042475.1"/>
    </source>
</evidence>
<organism evidence="1 2">
    <name type="scientific">Aeoliella straminimaris</name>
    <dbReference type="NCBI Taxonomy" id="2954799"/>
    <lineage>
        <taxon>Bacteria</taxon>
        <taxon>Pseudomonadati</taxon>
        <taxon>Planctomycetota</taxon>
        <taxon>Planctomycetia</taxon>
        <taxon>Pirellulales</taxon>
        <taxon>Lacipirellulaceae</taxon>
        <taxon>Aeoliella</taxon>
    </lineage>
</organism>